<dbReference type="CDD" id="cd04301">
    <property type="entry name" value="NAT_SF"/>
    <property type="match status" value="1"/>
</dbReference>
<proteinExistence type="predicted"/>
<dbReference type="EMBL" id="JBGLYH010000116">
    <property type="protein sequence ID" value="MEZ7198922.1"/>
    <property type="molecule type" value="Genomic_DNA"/>
</dbReference>
<dbReference type="GO" id="GO:0016746">
    <property type="term" value="F:acyltransferase activity"/>
    <property type="evidence" value="ECO:0007669"/>
    <property type="project" value="UniProtKB-KW"/>
</dbReference>
<dbReference type="RefSeq" id="WP_371388398.1">
    <property type="nucleotide sequence ID" value="NZ_JBGLYH010000116.1"/>
</dbReference>
<sequence>MHIRLETNSDVAAIRAVEYAAFRNHPQHAPGAEPTEHLIVDALRGSGRLSLSLVAEYRGEVAGHVALSPASVGDDGRGWYMLGPVGVSPDSQGRGVGSALVRQALRIMRDRGAHGVVLVGEPAYYERFGFRAWPGLVMDGVPRKNVLAITLDGREPQGSVRADPAFLVTADE</sequence>
<dbReference type="PANTHER" id="PTHR43617:SF2">
    <property type="entry name" value="UPF0039 PROTEIN SLL0451"/>
    <property type="match status" value="1"/>
</dbReference>
<reference evidence="2 3" key="1">
    <citation type="submission" date="2024-08" db="EMBL/GenBank/DDBJ databases">
        <title>Sulfate-reducing bacteria isolated from formation water of the oil field in Kazakhstan and description of Pseudodesulfovibrio sp.</title>
        <authorList>
            <person name="Bidzhieva S.K."/>
            <person name="Tourova T.P."/>
            <person name="Grouzdev D.S."/>
            <person name="Beletsky A.V."/>
            <person name="Sokolova D.S."/>
            <person name="Samigullina S.R."/>
            <person name="Poltaraus A.B."/>
            <person name="Avtukh A.N."/>
            <person name="Tereshina V.M."/>
            <person name="Zhaparov N.S."/>
            <person name="Mardanov A.V."/>
            <person name="Nazina T.N."/>
        </authorList>
    </citation>
    <scope>NUCLEOTIDE SEQUENCE [LARGE SCALE GENOMIC DNA]</scope>
    <source>
        <strain evidence="2 3">9FUS</strain>
    </source>
</reference>
<protein>
    <submittedName>
        <fullName evidence="2">GNAT family N-acetyltransferase</fullName>
        <ecNumber evidence="2">2.3.-.-</ecNumber>
    </submittedName>
</protein>
<dbReference type="Pfam" id="PF00583">
    <property type="entry name" value="Acetyltransf_1"/>
    <property type="match status" value="1"/>
</dbReference>
<dbReference type="PROSITE" id="PS51186">
    <property type="entry name" value="GNAT"/>
    <property type="match status" value="1"/>
</dbReference>
<evidence type="ECO:0000259" key="1">
    <source>
        <dbReference type="PROSITE" id="PS51186"/>
    </source>
</evidence>
<dbReference type="Gene3D" id="3.40.630.30">
    <property type="match status" value="1"/>
</dbReference>
<keyword evidence="2" id="KW-0808">Transferase</keyword>
<accession>A0ABV4K7G0</accession>
<evidence type="ECO:0000313" key="2">
    <source>
        <dbReference type="EMBL" id="MEZ7198922.1"/>
    </source>
</evidence>
<dbReference type="InterPro" id="IPR016181">
    <property type="entry name" value="Acyl_CoA_acyltransferase"/>
</dbReference>
<keyword evidence="3" id="KW-1185">Reference proteome</keyword>
<gene>
    <name evidence="2" type="ORF">AB6M95_19445</name>
</gene>
<dbReference type="InterPro" id="IPR000182">
    <property type="entry name" value="GNAT_dom"/>
</dbReference>
<dbReference type="SUPFAM" id="SSF55729">
    <property type="entry name" value="Acyl-CoA N-acyltransferases (Nat)"/>
    <property type="match status" value="1"/>
</dbReference>
<feature type="domain" description="N-acetyltransferase" evidence="1">
    <location>
        <begin position="1"/>
        <end position="152"/>
    </location>
</feature>
<dbReference type="Proteomes" id="UP001568698">
    <property type="component" value="Unassembled WGS sequence"/>
</dbReference>
<keyword evidence="2" id="KW-0012">Acyltransferase</keyword>
<dbReference type="PANTHER" id="PTHR43617">
    <property type="entry name" value="L-AMINO ACID N-ACETYLTRANSFERASE"/>
    <property type="match status" value="1"/>
</dbReference>
<dbReference type="InterPro" id="IPR050276">
    <property type="entry name" value="MshD_Acetyltransferase"/>
</dbReference>
<evidence type="ECO:0000313" key="3">
    <source>
        <dbReference type="Proteomes" id="UP001568698"/>
    </source>
</evidence>
<name>A0ABV4K7G0_9BACT</name>
<dbReference type="EC" id="2.3.-.-" evidence="2"/>
<organism evidence="2 3">
    <name type="scientific">Pseudodesulfovibrio karagichevae</name>
    <dbReference type="NCBI Taxonomy" id="3239305"/>
    <lineage>
        <taxon>Bacteria</taxon>
        <taxon>Pseudomonadati</taxon>
        <taxon>Thermodesulfobacteriota</taxon>
        <taxon>Desulfovibrionia</taxon>
        <taxon>Desulfovibrionales</taxon>
        <taxon>Desulfovibrionaceae</taxon>
    </lineage>
</organism>
<comment type="caution">
    <text evidence="2">The sequence shown here is derived from an EMBL/GenBank/DDBJ whole genome shotgun (WGS) entry which is preliminary data.</text>
</comment>